<dbReference type="Proteomes" id="UP000241890">
    <property type="component" value="Unassembled WGS sequence"/>
</dbReference>
<feature type="region of interest" description="Disordered" evidence="1">
    <location>
        <begin position="40"/>
        <end position="94"/>
    </location>
</feature>
<dbReference type="InterPro" id="IPR036638">
    <property type="entry name" value="HLH_DNA-bd_sf"/>
</dbReference>
<dbReference type="InParanoid" id="A0A2R5GKG7"/>
<comment type="caution">
    <text evidence="3">The sequence shown here is derived from an EMBL/GenBank/DDBJ whole genome shotgun (WGS) entry which is preliminary data.</text>
</comment>
<feature type="compositionally biased region" description="Basic residues" evidence="1">
    <location>
        <begin position="44"/>
        <end position="56"/>
    </location>
</feature>
<dbReference type="Pfam" id="PF00010">
    <property type="entry name" value="HLH"/>
    <property type="match status" value="1"/>
</dbReference>
<dbReference type="SUPFAM" id="SSF47459">
    <property type="entry name" value="HLH, helix-loop-helix DNA-binding domain"/>
    <property type="match status" value="1"/>
</dbReference>
<reference evidence="3 4" key="1">
    <citation type="submission" date="2017-12" db="EMBL/GenBank/DDBJ databases">
        <title>Sequencing, de novo assembly and annotation of complete genome of a new Thraustochytrid species, strain FCC1311.</title>
        <authorList>
            <person name="Sedici K."/>
            <person name="Godart F."/>
            <person name="Aiese Cigliano R."/>
            <person name="Sanseverino W."/>
            <person name="Barakat M."/>
            <person name="Ortet P."/>
            <person name="Marechal E."/>
            <person name="Cagnac O."/>
            <person name="Amato A."/>
        </authorList>
    </citation>
    <scope>NUCLEOTIDE SEQUENCE [LARGE SCALE GENOMIC DNA]</scope>
</reference>
<accession>A0A2R5GKG7</accession>
<feature type="domain" description="BHLH" evidence="2">
    <location>
        <begin position="75"/>
        <end position="127"/>
    </location>
</feature>
<dbReference type="AlphaFoldDB" id="A0A2R5GKG7"/>
<dbReference type="PROSITE" id="PS50888">
    <property type="entry name" value="BHLH"/>
    <property type="match status" value="1"/>
</dbReference>
<proteinExistence type="predicted"/>
<evidence type="ECO:0000256" key="1">
    <source>
        <dbReference type="SAM" id="MobiDB-lite"/>
    </source>
</evidence>
<dbReference type="InterPro" id="IPR011598">
    <property type="entry name" value="bHLH_dom"/>
</dbReference>
<keyword evidence="4" id="KW-1185">Reference proteome</keyword>
<feature type="compositionally biased region" description="Basic and acidic residues" evidence="1">
    <location>
        <begin position="1"/>
        <end position="21"/>
    </location>
</feature>
<feature type="region of interest" description="Disordered" evidence="1">
    <location>
        <begin position="1"/>
        <end position="27"/>
    </location>
</feature>
<gene>
    <name evidence="3" type="ORF">FCC1311_076262</name>
</gene>
<evidence type="ECO:0000313" key="4">
    <source>
        <dbReference type="Proteomes" id="UP000241890"/>
    </source>
</evidence>
<feature type="compositionally biased region" description="Acidic residues" evidence="1">
    <location>
        <begin position="140"/>
        <end position="163"/>
    </location>
</feature>
<evidence type="ECO:0000259" key="2">
    <source>
        <dbReference type="PROSITE" id="PS50888"/>
    </source>
</evidence>
<feature type="region of interest" description="Disordered" evidence="1">
    <location>
        <begin position="125"/>
        <end position="163"/>
    </location>
</feature>
<dbReference type="GO" id="GO:0046983">
    <property type="term" value="F:protein dimerization activity"/>
    <property type="evidence" value="ECO:0007669"/>
    <property type="project" value="InterPro"/>
</dbReference>
<evidence type="ECO:0000313" key="3">
    <source>
        <dbReference type="EMBL" id="GBG31402.1"/>
    </source>
</evidence>
<feature type="compositionally biased region" description="Basic and acidic residues" evidence="1">
    <location>
        <begin position="57"/>
        <end position="73"/>
    </location>
</feature>
<organism evidence="3 4">
    <name type="scientific">Hondaea fermentalgiana</name>
    <dbReference type="NCBI Taxonomy" id="2315210"/>
    <lineage>
        <taxon>Eukaryota</taxon>
        <taxon>Sar</taxon>
        <taxon>Stramenopiles</taxon>
        <taxon>Bigyra</taxon>
        <taxon>Labyrinthulomycetes</taxon>
        <taxon>Thraustochytrida</taxon>
        <taxon>Thraustochytriidae</taxon>
        <taxon>Hondaea</taxon>
    </lineage>
</organism>
<dbReference type="Gene3D" id="4.10.280.10">
    <property type="entry name" value="Helix-loop-helix DNA-binding domain"/>
    <property type="match status" value="1"/>
</dbReference>
<dbReference type="EMBL" id="BEYU01000097">
    <property type="protein sequence ID" value="GBG31402.1"/>
    <property type="molecule type" value="Genomic_DNA"/>
</dbReference>
<sequence>MAPKHDSKTESGSRWSIEEGHSSGLSFSGLRWSLDEVRGAFSRSKSKSGGKKRNKGKKDLSQAEREKRRQERLKARKEKKSKREKERRNQVNGLLDQLGDMVEVDKSDGKGARLEVLGAAVDKLKDKKGISRGKRSKYDEYDEDDYDDDYDYDDDDDDDKYSI</sequence>
<name>A0A2R5GKG7_9STRA</name>
<protein>
    <recommendedName>
        <fullName evidence="2">BHLH domain-containing protein</fullName>
    </recommendedName>
</protein>